<name>A0A2R4C512_9BURK</name>
<dbReference type="EMBL" id="CP028324">
    <property type="protein sequence ID" value="AVR94695.1"/>
    <property type="molecule type" value="Genomic_DNA"/>
</dbReference>
<keyword evidence="2" id="KW-1185">Reference proteome</keyword>
<dbReference type="InterPro" id="IPR013424">
    <property type="entry name" value="Ice-binding_C"/>
</dbReference>
<evidence type="ECO:0000313" key="1">
    <source>
        <dbReference type="EMBL" id="AVR94695.1"/>
    </source>
</evidence>
<gene>
    <name evidence="1" type="ORF">C9I28_02400</name>
</gene>
<organism evidence="1 2">
    <name type="scientific">Pseudoduganella armeniaca</name>
    <dbReference type="NCBI Taxonomy" id="2072590"/>
    <lineage>
        <taxon>Bacteria</taxon>
        <taxon>Pseudomonadati</taxon>
        <taxon>Pseudomonadota</taxon>
        <taxon>Betaproteobacteria</taxon>
        <taxon>Burkholderiales</taxon>
        <taxon>Oxalobacteraceae</taxon>
        <taxon>Telluria group</taxon>
        <taxon>Pseudoduganella</taxon>
    </lineage>
</organism>
<evidence type="ECO:0000313" key="2">
    <source>
        <dbReference type="Proteomes" id="UP000240505"/>
    </source>
</evidence>
<proteinExistence type="predicted"/>
<reference evidence="1 2" key="1">
    <citation type="submission" date="2018-03" db="EMBL/GenBank/DDBJ databases">
        <title>Massilia armeniaca sp. nov., isolated from desert soil.</title>
        <authorList>
            <person name="Huang H."/>
            <person name="Ren M."/>
        </authorList>
    </citation>
    <scope>NUCLEOTIDE SEQUENCE [LARGE SCALE GENOMIC DNA]</scope>
    <source>
        <strain evidence="1 2">ZMN-3</strain>
    </source>
</reference>
<dbReference type="NCBIfam" id="TIGR02595">
    <property type="entry name" value="PEP_CTERM"/>
    <property type="match status" value="1"/>
</dbReference>
<protein>
    <submittedName>
        <fullName evidence="1">Uncharacterized protein</fullName>
    </submittedName>
</protein>
<dbReference type="AlphaFoldDB" id="A0A2R4C512"/>
<accession>A0A2R4C512</accession>
<sequence length="488" mass="48800">MHGGEGGSAWNGATGGTGGSVTLVNVATGATTGVLTLDQIAYAGLGGDSRGGQAGSGGVAVSRLNLRETSAHTVNANVLAAGGRAGGEQSIRSGNGGAGEATLVLQADKAGSVAFGHAGATGGGWADMPADTFGKAGNAVASSLVQADRLATSEAVAIGGTPRKPLWKQSGNADAFARAVSNHEAKATASGTGTVAIVRAEAVGGTGTTSAVASARASQATVSAYSSAHGAASNTAQAEASGAKSTVKAESLSTGQGGTRVTTTGYTVQKDGVNDGARSGASMGGKIYALPQQFAPEEPSPTITYNMTYATSYATALPDAGAATATLAATPTVAEAFHGARVIGMGLASGVAYTYDKPVNYTGITTANFQFDTTSGGMLTLGLLDSLTYLSGFSKLELSISNHGTEIFTQTFTSLQDAELFFNDRVLNLGMLAAGSQDLLVTTGFTLTRPSGFGFTYALGISAVPEPQTWLLLLLGTSVILLRQRRRQ</sequence>
<dbReference type="Proteomes" id="UP000240505">
    <property type="component" value="Chromosome"/>
</dbReference>
<dbReference type="KEGG" id="masz:C9I28_02400"/>